<dbReference type="InterPro" id="IPR009097">
    <property type="entry name" value="Cyclic_Pdiesterase"/>
</dbReference>
<dbReference type="EC" id="3.1.4.58" evidence="2"/>
<dbReference type="InterPro" id="IPR004175">
    <property type="entry name" value="RNA_CPDase"/>
</dbReference>
<dbReference type="SUPFAM" id="SSF55144">
    <property type="entry name" value="LigT-like"/>
    <property type="match status" value="1"/>
</dbReference>
<keyword evidence="5" id="KW-1185">Reference proteome</keyword>
<evidence type="ECO:0000259" key="3">
    <source>
        <dbReference type="Pfam" id="PF02834"/>
    </source>
</evidence>
<feature type="active site" description="Proton donor" evidence="2">
    <location>
        <position position="51"/>
    </location>
</feature>
<dbReference type="PANTHER" id="PTHR35561:SF1">
    <property type="entry name" value="RNA 2',3'-CYCLIC PHOSPHODIESTERASE"/>
    <property type="match status" value="1"/>
</dbReference>
<protein>
    <recommendedName>
        <fullName evidence="2">RNA 2',3'-cyclic phosphodiesterase</fullName>
        <shortName evidence="2">RNA 2',3'-CPDase</shortName>
        <ecNumber evidence="2">3.1.4.58</ecNumber>
    </recommendedName>
</protein>
<name>A0A235EZQ5_9RHOO</name>
<evidence type="ECO:0000256" key="1">
    <source>
        <dbReference type="ARBA" id="ARBA00022801"/>
    </source>
</evidence>
<comment type="similarity">
    <text evidence="2">Belongs to the 2H phosphoesterase superfamily. ThpR family.</text>
</comment>
<accession>A0A235EZQ5</accession>
<dbReference type="NCBIfam" id="TIGR02258">
    <property type="entry name" value="2_5_ligase"/>
    <property type="match status" value="1"/>
</dbReference>
<keyword evidence="1 2" id="KW-0378">Hydrolase</keyword>
<proteinExistence type="inferred from homology"/>
<organism evidence="4 5">
    <name type="scientific">Thauera propionica</name>
    <dbReference type="NCBI Taxonomy" id="2019431"/>
    <lineage>
        <taxon>Bacteria</taxon>
        <taxon>Pseudomonadati</taxon>
        <taxon>Pseudomonadota</taxon>
        <taxon>Betaproteobacteria</taxon>
        <taxon>Rhodocyclales</taxon>
        <taxon>Zoogloeaceae</taxon>
        <taxon>Thauera</taxon>
    </lineage>
</organism>
<dbReference type="Gene3D" id="3.90.1140.10">
    <property type="entry name" value="Cyclic phosphodiesterase"/>
    <property type="match status" value="1"/>
</dbReference>
<dbReference type="AlphaFoldDB" id="A0A235EZQ5"/>
<dbReference type="InterPro" id="IPR014051">
    <property type="entry name" value="Phosphoesterase_HXTX"/>
</dbReference>
<feature type="short sequence motif" description="HXTX 2" evidence="2">
    <location>
        <begin position="133"/>
        <end position="136"/>
    </location>
</feature>
<comment type="caution">
    <text evidence="4">The sequence shown here is derived from an EMBL/GenBank/DDBJ whole genome shotgun (WGS) entry which is preliminary data.</text>
</comment>
<evidence type="ECO:0000313" key="5">
    <source>
        <dbReference type="Proteomes" id="UP000215181"/>
    </source>
</evidence>
<dbReference type="EMBL" id="NOIH01000007">
    <property type="protein sequence ID" value="OYD54538.1"/>
    <property type="molecule type" value="Genomic_DNA"/>
</dbReference>
<dbReference type="Proteomes" id="UP000215181">
    <property type="component" value="Unassembled WGS sequence"/>
</dbReference>
<dbReference type="GO" id="GO:0008664">
    <property type="term" value="F:RNA 2',3'-cyclic 3'-phosphodiesterase activity"/>
    <property type="evidence" value="ECO:0007669"/>
    <property type="project" value="UniProtKB-EC"/>
</dbReference>
<dbReference type="OrthoDB" id="7061261at2"/>
<evidence type="ECO:0000256" key="2">
    <source>
        <dbReference type="HAMAP-Rule" id="MF_01940"/>
    </source>
</evidence>
<dbReference type="GO" id="GO:0004113">
    <property type="term" value="F:2',3'-cyclic-nucleotide 3'-phosphodiesterase activity"/>
    <property type="evidence" value="ECO:0007669"/>
    <property type="project" value="InterPro"/>
</dbReference>
<sequence>MPDSAAAAAEPRLRVFFALWPDAPTASRLHREARQLQRACGGRLMRQDTIHLTLAFLGDTPVSRLPALAEAAAQVRVPPCALVLDRCGNWHGNRVLWLGPSCPPTPLGLLAAQLGKALRERGFALEKRPFAPHVTVVRNALRPPAAAPVPAITWDVPAFVLVASERGPDGAHYREIGRWPLIKEAAN</sequence>
<reference evidence="4 5" key="1">
    <citation type="submission" date="2017-07" db="EMBL/GenBank/DDBJ databases">
        <title>Thauera sp. KNDSS-Mac4 genome sequence and assembly.</title>
        <authorList>
            <person name="Mayilraj S."/>
        </authorList>
    </citation>
    <scope>NUCLEOTIDE SEQUENCE [LARGE SCALE GENOMIC DNA]</scope>
    <source>
        <strain evidence="4 5">KNDSS-Mac4</strain>
    </source>
</reference>
<comment type="function">
    <text evidence="2">Hydrolyzes RNA 2',3'-cyclic phosphodiester to an RNA 2'-phosphomonoester.</text>
</comment>
<dbReference type="Pfam" id="PF02834">
    <property type="entry name" value="LigT_PEase"/>
    <property type="match status" value="1"/>
</dbReference>
<gene>
    <name evidence="4" type="ORF">CGK74_07025</name>
</gene>
<feature type="active site" description="Proton acceptor" evidence="2">
    <location>
        <position position="133"/>
    </location>
</feature>
<evidence type="ECO:0000313" key="4">
    <source>
        <dbReference type="EMBL" id="OYD54538.1"/>
    </source>
</evidence>
<dbReference type="PANTHER" id="PTHR35561">
    <property type="entry name" value="RNA 2',3'-CYCLIC PHOSPHODIESTERASE"/>
    <property type="match status" value="1"/>
</dbReference>
<comment type="catalytic activity">
    <reaction evidence="2">
        <text>a 3'-end 2',3'-cyclophospho-ribonucleotide-RNA + H2O = a 3'-end 2'-phospho-ribonucleotide-RNA + H(+)</text>
        <dbReference type="Rhea" id="RHEA:11828"/>
        <dbReference type="Rhea" id="RHEA-COMP:10464"/>
        <dbReference type="Rhea" id="RHEA-COMP:17353"/>
        <dbReference type="ChEBI" id="CHEBI:15377"/>
        <dbReference type="ChEBI" id="CHEBI:15378"/>
        <dbReference type="ChEBI" id="CHEBI:83064"/>
        <dbReference type="ChEBI" id="CHEBI:173113"/>
        <dbReference type="EC" id="3.1.4.58"/>
    </reaction>
</comment>
<feature type="domain" description="Phosphoesterase HXTX" evidence="3">
    <location>
        <begin position="23"/>
        <end position="97"/>
    </location>
</feature>
<dbReference type="HAMAP" id="MF_01940">
    <property type="entry name" value="RNA_CPDase"/>
    <property type="match status" value="1"/>
</dbReference>
<feature type="short sequence motif" description="HXTX 1" evidence="2">
    <location>
        <begin position="51"/>
        <end position="54"/>
    </location>
</feature>